<evidence type="ECO:0000313" key="2">
    <source>
        <dbReference type="EMBL" id="SDY29664.1"/>
    </source>
</evidence>
<keyword evidence="3" id="KW-1185">Reference proteome</keyword>
<dbReference type="SUPFAM" id="SSF109854">
    <property type="entry name" value="DinB/YfiT-like putative metalloenzymes"/>
    <property type="match status" value="1"/>
</dbReference>
<organism evidence="2 3">
    <name type="scientific">Evansella caseinilytica</name>
    <dbReference type="NCBI Taxonomy" id="1503961"/>
    <lineage>
        <taxon>Bacteria</taxon>
        <taxon>Bacillati</taxon>
        <taxon>Bacillota</taxon>
        <taxon>Bacilli</taxon>
        <taxon>Bacillales</taxon>
        <taxon>Bacillaceae</taxon>
        <taxon>Evansella</taxon>
    </lineage>
</organism>
<feature type="domain" description="DinB-like" evidence="1">
    <location>
        <begin position="11"/>
        <end position="145"/>
    </location>
</feature>
<sequence length="154" mass="17965">MKRRHEVLFHQLESYRSEILEVLENVTVAEADIIPRGFNNNIRWNLGHIYLDQYLWIEAITKVKTVVPEQFHAWFGFGTSPENFTADTPTLAELKQLLRQQPAELKKTYGQQLEDEFSPTEMGMHTIEQVLIRTIFHEGMHLQAILDIKKCLSA</sequence>
<evidence type="ECO:0000259" key="1">
    <source>
        <dbReference type="Pfam" id="PF12867"/>
    </source>
</evidence>
<dbReference type="OrthoDB" id="4295522at2"/>
<accession>A0A1H3IS21</accession>
<reference evidence="3" key="1">
    <citation type="submission" date="2016-10" db="EMBL/GenBank/DDBJ databases">
        <authorList>
            <person name="Varghese N."/>
            <person name="Submissions S."/>
        </authorList>
    </citation>
    <scope>NUCLEOTIDE SEQUENCE [LARGE SCALE GENOMIC DNA]</scope>
    <source>
        <strain evidence="3">SP</strain>
    </source>
</reference>
<dbReference type="EMBL" id="FNPI01000001">
    <property type="protein sequence ID" value="SDY29664.1"/>
    <property type="molecule type" value="Genomic_DNA"/>
</dbReference>
<gene>
    <name evidence="2" type="ORF">SAMN05421736_101890</name>
</gene>
<dbReference type="InterPro" id="IPR024775">
    <property type="entry name" value="DinB-like"/>
</dbReference>
<protein>
    <submittedName>
        <fullName evidence="2">DinB superfamily protein</fullName>
    </submittedName>
</protein>
<dbReference type="Gene3D" id="1.20.120.450">
    <property type="entry name" value="dinb family like domain"/>
    <property type="match status" value="1"/>
</dbReference>
<dbReference type="Proteomes" id="UP000198935">
    <property type="component" value="Unassembled WGS sequence"/>
</dbReference>
<name>A0A1H3IS21_9BACI</name>
<dbReference type="AlphaFoldDB" id="A0A1H3IS21"/>
<evidence type="ECO:0000313" key="3">
    <source>
        <dbReference type="Proteomes" id="UP000198935"/>
    </source>
</evidence>
<dbReference type="InterPro" id="IPR034660">
    <property type="entry name" value="DinB/YfiT-like"/>
</dbReference>
<dbReference type="STRING" id="1503961.SAMN05421736_101890"/>
<proteinExistence type="predicted"/>
<dbReference type="Pfam" id="PF12867">
    <property type="entry name" value="DinB_2"/>
    <property type="match status" value="1"/>
</dbReference>